<keyword evidence="5 7" id="KW-0653">Protein transport</keyword>
<keyword evidence="3 7" id="KW-0813">Transport</keyword>
<dbReference type="RefSeq" id="XP_022257391.1">
    <property type="nucleotide sequence ID" value="XM_022401683.1"/>
</dbReference>
<dbReference type="Pfam" id="PF05743">
    <property type="entry name" value="UEV"/>
    <property type="match status" value="1"/>
</dbReference>
<keyword evidence="6 8" id="KW-0175">Coiled coil</keyword>
<accession>A0ABM1TND6</accession>
<evidence type="ECO:0000256" key="8">
    <source>
        <dbReference type="SAM" id="Coils"/>
    </source>
</evidence>
<protein>
    <submittedName>
        <fullName evidence="12 13">Tumor susceptibility gene 101 protein-like isoform X1</fullName>
    </submittedName>
</protein>
<evidence type="ECO:0000256" key="3">
    <source>
        <dbReference type="ARBA" id="ARBA00022448"/>
    </source>
</evidence>
<evidence type="ECO:0000256" key="7">
    <source>
        <dbReference type="PROSITE-ProRule" id="PRU00644"/>
    </source>
</evidence>
<evidence type="ECO:0000313" key="12">
    <source>
        <dbReference type="RefSeq" id="XP_022257391.1"/>
    </source>
</evidence>
<comment type="subcellular location">
    <subcellularLocation>
        <location evidence="1">Endosome</location>
    </subcellularLocation>
</comment>
<dbReference type="RefSeq" id="XP_022257392.1">
    <property type="nucleotide sequence ID" value="XM_022401684.1"/>
</dbReference>
<keyword evidence="11" id="KW-1185">Reference proteome</keyword>
<comment type="similarity">
    <text evidence="2">Belongs to the ubiquitin-conjugating enzyme family. UEV subfamily.</text>
</comment>
<dbReference type="InterPro" id="IPR016135">
    <property type="entry name" value="UBQ-conjugating_enzyme/RWD"/>
</dbReference>
<dbReference type="InterPro" id="IPR017916">
    <property type="entry name" value="SB_dom"/>
</dbReference>
<dbReference type="PROSITE" id="PS51312">
    <property type="entry name" value="SB"/>
    <property type="match status" value="1"/>
</dbReference>
<dbReference type="Gene3D" id="6.10.140.820">
    <property type="match status" value="1"/>
</dbReference>
<dbReference type="SUPFAM" id="SSF54495">
    <property type="entry name" value="UBC-like"/>
    <property type="match status" value="1"/>
</dbReference>
<dbReference type="PROSITE" id="PS51322">
    <property type="entry name" value="UEV"/>
    <property type="match status" value="1"/>
</dbReference>
<dbReference type="CDD" id="cd11685">
    <property type="entry name" value="UEV_TSG101-like"/>
    <property type="match status" value="1"/>
</dbReference>
<dbReference type="SUPFAM" id="SSF140111">
    <property type="entry name" value="Endosomal sorting complex assembly domain"/>
    <property type="match status" value="1"/>
</dbReference>
<evidence type="ECO:0000256" key="5">
    <source>
        <dbReference type="ARBA" id="ARBA00022927"/>
    </source>
</evidence>
<feature type="domain" description="SB" evidence="9">
    <location>
        <begin position="386"/>
        <end position="452"/>
    </location>
</feature>
<gene>
    <name evidence="12 13" type="primary">LOC106473197</name>
</gene>
<dbReference type="Gene3D" id="3.10.110.10">
    <property type="entry name" value="Ubiquitin Conjugating Enzyme"/>
    <property type="match status" value="1"/>
</dbReference>
<dbReference type="PANTHER" id="PTHR23306:SF3">
    <property type="entry name" value="TUMOR SUPPRESSOR PROTEIN 101"/>
    <property type="match status" value="1"/>
</dbReference>
<name>A0ABM1TND6_LIMPO</name>
<dbReference type="GeneID" id="106473197"/>
<keyword evidence="4" id="KW-0967">Endosome</keyword>
<dbReference type="PANTHER" id="PTHR23306">
    <property type="entry name" value="TUMOR SUSCEPTIBILITY GENE 101 PROTEIN-RELATED"/>
    <property type="match status" value="1"/>
</dbReference>
<sequence length="452" mass="50646">MPQQVNDSYLSQLLKKYQHQDLTKRDVLNAIHHYKNLIPKIDRFVFNDGTTKDLMCLTGTIPVPFKGNTYNIPVKIWLLDTHPVNSPMCYVTPTSDMKIKVSRNVDQNGRIYLPYLHEWNPNSSDLIGLIQVMIIVFGETPPVYSKPKVQETSTGYPPYPPAASAVTQVCATFHGNPCYMPMPGVVSNPTYPPYPTAANAGPRPSFPMPLSSESSQYRPQATGYPPYPAYPPASNYPVYSTPSTVGYSSYPPVGSQPSMGYPSYPPSTVPAVTQQNASGQANTGTISEEHIRASLLSAVEDKLKKRLREVIAQTQAEIQVLKKTQDDLNNGKIKLDDIISKLEQEQVELESNVRILREKNNEMKEILSKMEDQDGVEIDDAVVTTAPLYKQLLNAFAEENATEDAIYFLGEALRKNVIDLDVFLKHVRELSRKQFMLRALMQRCRQKAGLPF</sequence>
<organism evidence="11 13">
    <name type="scientific">Limulus polyphemus</name>
    <name type="common">Atlantic horseshoe crab</name>
    <dbReference type="NCBI Taxonomy" id="6850"/>
    <lineage>
        <taxon>Eukaryota</taxon>
        <taxon>Metazoa</taxon>
        <taxon>Ecdysozoa</taxon>
        <taxon>Arthropoda</taxon>
        <taxon>Chelicerata</taxon>
        <taxon>Merostomata</taxon>
        <taxon>Xiphosura</taxon>
        <taxon>Limulidae</taxon>
        <taxon>Limulus</taxon>
    </lineage>
</organism>
<dbReference type="InterPro" id="IPR037202">
    <property type="entry name" value="ESCRT_assembly_dom"/>
</dbReference>
<dbReference type="InterPro" id="IPR008883">
    <property type="entry name" value="UEV_N"/>
</dbReference>
<evidence type="ECO:0000313" key="11">
    <source>
        <dbReference type="Proteomes" id="UP000694941"/>
    </source>
</evidence>
<evidence type="ECO:0000313" key="13">
    <source>
        <dbReference type="RefSeq" id="XP_022257392.1"/>
    </source>
</evidence>
<evidence type="ECO:0000256" key="2">
    <source>
        <dbReference type="ARBA" id="ARBA00009594"/>
    </source>
</evidence>
<evidence type="ECO:0000256" key="4">
    <source>
        <dbReference type="ARBA" id="ARBA00022753"/>
    </source>
</evidence>
<evidence type="ECO:0000256" key="1">
    <source>
        <dbReference type="ARBA" id="ARBA00004177"/>
    </source>
</evidence>
<dbReference type="SMART" id="SM00212">
    <property type="entry name" value="UBCc"/>
    <property type="match status" value="1"/>
</dbReference>
<evidence type="ECO:0000259" key="9">
    <source>
        <dbReference type="PROSITE" id="PS51312"/>
    </source>
</evidence>
<feature type="domain" description="UEV" evidence="10">
    <location>
        <begin position="4"/>
        <end position="147"/>
    </location>
</feature>
<dbReference type="Proteomes" id="UP000694941">
    <property type="component" value="Unplaced"/>
</dbReference>
<feature type="coiled-coil region" evidence="8">
    <location>
        <begin position="304"/>
        <end position="373"/>
    </location>
</feature>
<dbReference type="Pfam" id="PF09454">
    <property type="entry name" value="Vps23_core"/>
    <property type="match status" value="1"/>
</dbReference>
<evidence type="ECO:0000259" key="10">
    <source>
        <dbReference type="PROSITE" id="PS51322"/>
    </source>
</evidence>
<evidence type="ECO:0000256" key="6">
    <source>
        <dbReference type="ARBA" id="ARBA00023054"/>
    </source>
</evidence>
<dbReference type="InterPro" id="IPR052070">
    <property type="entry name" value="ESCRT-I_UEV_domain"/>
</dbReference>
<reference evidence="12 13" key="1">
    <citation type="submission" date="2025-05" db="UniProtKB">
        <authorList>
            <consortium name="RefSeq"/>
        </authorList>
    </citation>
    <scope>IDENTIFICATION</scope>
    <source>
        <tissue evidence="12 13">Muscle</tissue>
    </source>
</reference>
<dbReference type="Gene3D" id="6.10.250.370">
    <property type="match status" value="1"/>
</dbReference>
<proteinExistence type="inferred from homology"/>